<evidence type="ECO:0000256" key="4">
    <source>
        <dbReference type="ARBA" id="ARBA00023136"/>
    </source>
</evidence>
<evidence type="ECO:0000313" key="5">
    <source>
        <dbReference type="Proteomes" id="UP000235220"/>
    </source>
</evidence>
<dbReference type="SUPFAM" id="SSF103511">
    <property type="entry name" value="Chlorophyll a-b binding protein"/>
    <property type="match status" value="1"/>
</dbReference>
<dbReference type="OrthoDB" id="566010at2759"/>
<comment type="subcellular location">
    <subcellularLocation>
        <location evidence="1">Membrane</location>
        <topology evidence="1">Multi-pass membrane protein</topology>
    </subcellularLocation>
</comment>
<dbReference type="KEGG" id="jre:108983089"/>
<keyword evidence="5" id="KW-1185">Reference proteome</keyword>
<sequence length="268" mass="29676">MSISMALFSPPTHPPSLSRSIHPNSKPKITLKPHLSLSRLKNPVFLLSTVRASADNEVGASASAATAVEPKADQKVPEPPQPVAEKDESSAGTNGYLGAAEAGEVAVVNKFGDTRWIGGTWDLKQFEKDGKTDWDAVIDAEAKRRKWLENNPESSSNDDPIIFDTSIIPWWAWIRRFHLPEAELLNGRAAMIGFFMAYLVDSLTGVGLVDQMSNFFCKTLLFIAVTGVLVIRKNEDIENLKKLVEETTFYDKQWQATWQDETPGSSKN</sequence>
<name>A0A2I4DSP5_JUGRE</name>
<keyword evidence="4" id="KW-0472">Membrane</keyword>
<keyword evidence="2" id="KW-0812">Transmembrane</keyword>
<dbReference type="Proteomes" id="UP000235220">
    <property type="component" value="Chromosome 9"/>
</dbReference>
<evidence type="ECO:0000256" key="1">
    <source>
        <dbReference type="ARBA" id="ARBA00004141"/>
    </source>
</evidence>
<dbReference type="GO" id="GO:0009535">
    <property type="term" value="C:chloroplast thylakoid membrane"/>
    <property type="evidence" value="ECO:0000318"/>
    <property type="project" value="GO_Central"/>
</dbReference>
<organism evidence="5 6">
    <name type="scientific">Juglans regia</name>
    <name type="common">English walnut</name>
    <dbReference type="NCBI Taxonomy" id="51240"/>
    <lineage>
        <taxon>Eukaryota</taxon>
        <taxon>Viridiplantae</taxon>
        <taxon>Streptophyta</taxon>
        <taxon>Embryophyta</taxon>
        <taxon>Tracheophyta</taxon>
        <taxon>Spermatophyta</taxon>
        <taxon>Magnoliopsida</taxon>
        <taxon>eudicotyledons</taxon>
        <taxon>Gunneridae</taxon>
        <taxon>Pentapetalae</taxon>
        <taxon>rosids</taxon>
        <taxon>fabids</taxon>
        <taxon>Fagales</taxon>
        <taxon>Juglandaceae</taxon>
        <taxon>Juglans</taxon>
    </lineage>
</organism>
<dbReference type="AlphaFoldDB" id="A0A2I4DSP5"/>
<reference evidence="6" key="1">
    <citation type="submission" date="2025-08" db="UniProtKB">
        <authorList>
            <consortium name="RefSeq"/>
        </authorList>
    </citation>
    <scope>IDENTIFICATION</scope>
    <source>
        <tissue evidence="6">Leaves</tissue>
    </source>
</reference>
<dbReference type="GeneID" id="108983089"/>
<gene>
    <name evidence="6" type="primary">LOC108983089</name>
</gene>
<protein>
    <submittedName>
        <fullName evidence="6">Light-harvesting complex-like protein 3 isotype 1, chloroplastic</fullName>
    </submittedName>
</protein>
<evidence type="ECO:0000313" key="6">
    <source>
        <dbReference type="RefSeq" id="XP_018810167.1"/>
    </source>
</evidence>
<proteinExistence type="predicted"/>
<evidence type="ECO:0000256" key="3">
    <source>
        <dbReference type="ARBA" id="ARBA00022989"/>
    </source>
</evidence>
<keyword evidence="3" id="KW-1133">Transmembrane helix</keyword>
<dbReference type="FunCoup" id="A0A2I4DSP5">
    <property type="interactions" value="2958"/>
</dbReference>
<accession>A0A2I4DSP5</accession>
<dbReference type="STRING" id="51240.A0A2I4DSP5"/>
<dbReference type="PANTHER" id="PTHR14154">
    <property type="entry name" value="UPF0041 BRAIN PROTEIN 44-RELATED"/>
    <property type="match status" value="1"/>
</dbReference>
<dbReference type="RefSeq" id="XP_018810167.1">
    <property type="nucleotide sequence ID" value="XM_018954622.2"/>
</dbReference>
<dbReference type="Gramene" id="Jr09_06770_p1">
    <property type="protein sequence ID" value="cds.Jr09_06770_p1"/>
    <property type="gene ID" value="Jr09_06770"/>
</dbReference>
<evidence type="ECO:0000256" key="2">
    <source>
        <dbReference type="ARBA" id="ARBA00022692"/>
    </source>
</evidence>